<accession>A0A5B8SPA1</accession>
<dbReference type="PANTHER" id="PTHR30023:SF0">
    <property type="entry name" value="PENICILLIN-SENSITIVE CARBOXYPEPTIDASE A"/>
    <property type="match status" value="1"/>
</dbReference>
<keyword evidence="3" id="KW-0645">Protease</keyword>
<evidence type="ECO:0000313" key="4">
    <source>
        <dbReference type="Proteomes" id="UP000321272"/>
    </source>
</evidence>
<evidence type="ECO:0000256" key="1">
    <source>
        <dbReference type="ARBA" id="ARBA00006096"/>
    </source>
</evidence>
<dbReference type="GO" id="GO:0000270">
    <property type="term" value="P:peptidoglycan metabolic process"/>
    <property type="evidence" value="ECO:0007669"/>
    <property type="project" value="TreeGrafter"/>
</dbReference>
<dbReference type="InterPro" id="IPR012338">
    <property type="entry name" value="Beta-lactam/transpept-like"/>
</dbReference>
<dbReference type="OrthoDB" id="9802627at2"/>
<protein>
    <submittedName>
        <fullName evidence="3">D-alanyl-D-alanine carboxypeptidase/D-alanyl-D-alanine-endopeptidase</fullName>
        <ecNumber evidence="3">3.4.16.4</ecNumber>
    </submittedName>
</protein>
<dbReference type="KEGG" id="paur:FGL86_07425"/>
<dbReference type="Pfam" id="PF02113">
    <property type="entry name" value="Peptidase_S13"/>
    <property type="match status" value="1"/>
</dbReference>
<dbReference type="Gene3D" id="3.40.710.10">
    <property type="entry name" value="DD-peptidase/beta-lactamase superfamily"/>
    <property type="match status" value="2"/>
</dbReference>
<dbReference type="SUPFAM" id="SSF56601">
    <property type="entry name" value="beta-lactamase/transpeptidase-like"/>
    <property type="match status" value="1"/>
</dbReference>
<dbReference type="EMBL" id="CP042382">
    <property type="protein sequence ID" value="QEA38919.1"/>
    <property type="molecule type" value="Genomic_DNA"/>
</dbReference>
<dbReference type="RefSeq" id="WP_147183975.1">
    <property type="nucleotide sequence ID" value="NZ_CP042382.1"/>
</dbReference>
<dbReference type="GO" id="GO:0006508">
    <property type="term" value="P:proteolysis"/>
    <property type="evidence" value="ECO:0007669"/>
    <property type="project" value="InterPro"/>
</dbReference>
<keyword evidence="4" id="KW-1185">Reference proteome</keyword>
<name>A0A5B8SPA1_9GAMM</name>
<dbReference type="PANTHER" id="PTHR30023">
    <property type="entry name" value="D-ALANYL-D-ALANINE CARBOXYPEPTIDASE"/>
    <property type="match status" value="1"/>
</dbReference>
<organism evidence="3 4">
    <name type="scientific">Pistricoccus aurantiacus</name>
    <dbReference type="NCBI Taxonomy" id="1883414"/>
    <lineage>
        <taxon>Bacteria</taxon>
        <taxon>Pseudomonadati</taxon>
        <taxon>Pseudomonadota</taxon>
        <taxon>Gammaproteobacteria</taxon>
        <taxon>Oceanospirillales</taxon>
        <taxon>Halomonadaceae</taxon>
        <taxon>Pistricoccus</taxon>
    </lineage>
</organism>
<dbReference type="GO" id="GO:0009002">
    <property type="term" value="F:serine-type D-Ala-D-Ala carboxypeptidase activity"/>
    <property type="evidence" value="ECO:0007669"/>
    <property type="project" value="UniProtKB-EC"/>
</dbReference>
<evidence type="ECO:0000313" key="3">
    <source>
        <dbReference type="EMBL" id="QEA38919.1"/>
    </source>
</evidence>
<proteinExistence type="inferred from homology"/>
<evidence type="ECO:0000256" key="2">
    <source>
        <dbReference type="ARBA" id="ARBA00022801"/>
    </source>
</evidence>
<dbReference type="PRINTS" id="PR00922">
    <property type="entry name" value="DADACBPTASE3"/>
</dbReference>
<sequence length="476" mass="50834">MLRGLIVLLGWLVAFSASSAGFERLGTLADQGFRISVQARLLDDGQLLGSIEPDRQLTPASVTKLYTAAAVLDRFGPQHHFTTRLVSGGRLDAEGVLQGDLVLDGGGDPGLVSEDLWRLVQQLRGRGLKRINGQLVINQWRFGPVECLTPDRCRARSRADNAYSALLSSAGVNHGSWCLQVRPGARAATPALVDSCANGSPLERIDNQVKTLLADEPSDFQAVRLTDDQGDRLVVQGHIAANGGNRELYRASADPAHQTGVTLLSLLEQGGIEVDQGMVSSSQTPATGARTLASVQGRSMQALILDMLNYSNNFMADVLSLDLVESPQASLSQAGQALEAFVAGIPDHGPVTLHSGSGLTADNRTSAQGITALLEAMYRRPALFPSLVAGMQSPANGPMTFLRRGGDVFQHNVMVKTGTLSQPVAVRAMGGYLRTREGRWGVFGMLVNGTNKTPYLSWSRVLDLLSADLEDMIVAN</sequence>
<dbReference type="NCBIfam" id="TIGR00666">
    <property type="entry name" value="PBP4"/>
    <property type="match status" value="1"/>
</dbReference>
<keyword evidence="2 3" id="KW-0378">Hydrolase</keyword>
<gene>
    <name evidence="3" type="primary">dacB</name>
    <name evidence="3" type="ORF">FGL86_07425</name>
</gene>
<comment type="similarity">
    <text evidence="1">Belongs to the peptidase S13 family.</text>
</comment>
<dbReference type="AlphaFoldDB" id="A0A5B8SPA1"/>
<keyword evidence="3" id="KW-0121">Carboxypeptidase</keyword>
<reference evidence="3 4" key="1">
    <citation type="submission" date="2019-06" db="EMBL/GenBank/DDBJ databases">
        <title>Genome analyses of bacteria isolated from kimchi.</title>
        <authorList>
            <person name="Lee S."/>
            <person name="Ahn S."/>
            <person name="Roh S."/>
        </authorList>
    </citation>
    <scope>NUCLEOTIDE SEQUENCE [LARGE SCALE GENOMIC DNA]</scope>
    <source>
        <strain evidence="3 4">CBA4606</strain>
    </source>
</reference>
<dbReference type="EC" id="3.4.16.4" evidence="3"/>
<dbReference type="Proteomes" id="UP000321272">
    <property type="component" value="Chromosome"/>
</dbReference>
<dbReference type="Gene3D" id="3.50.80.20">
    <property type="entry name" value="D-Ala-D-Ala carboxypeptidase C, peptidase S13"/>
    <property type="match status" value="1"/>
</dbReference>
<dbReference type="InterPro" id="IPR000667">
    <property type="entry name" value="Peptidase_S13"/>
</dbReference>